<evidence type="ECO:0000256" key="6">
    <source>
        <dbReference type="ARBA" id="ARBA00023242"/>
    </source>
</evidence>
<dbReference type="AlphaFoldDB" id="A0A899G322"/>
<dbReference type="GO" id="GO:0000177">
    <property type="term" value="C:cytoplasmic exosome (RNase complex)"/>
    <property type="evidence" value="ECO:0007669"/>
    <property type="project" value="TreeGrafter"/>
</dbReference>
<dbReference type="FunFam" id="2.40.50.140:FF:000038">
    <property type="entry name" value="Exosome complex component RRP4"/>
    <property type="match status" value="1"/>
</dbReference>
<dbReference type="InterPro" id="IPR036612">
    <property type="entry name" value="KH_dom_type_1_sf"/>
</dbReference>
<keyword evidence="10" id="KW-1185">Reference proteome</keyword>
<dbReference type="GO" id="GO:0034475">
    <property type="term" value="P:U4 snRNA 3'-end processing"/>
    <property type="evidence" value="ECO:0007669"/>
    <property type="project" value="TreeGrafter"/>
</dbReference>
<evidence type="ECO:0000256" key="5">
    <source>
        <dbReference type="ARBA" id="ARBA00022884"/>
    </source>
</evidence>
<dbReference type="PANTHER" id="PTHR21321:SF4">
    <property type="entry name" value="EXOSOME COMPLEX COMPONENT RRP4"/>
    <property type="match status" value="1"/>
</dbReference>
<dbReference type="InterPro" id="IPR026699">
    <property type="entry name" value="Exosome_RNA_bind1/RRP40/RRP4"/>
</dbReference>
<feature type="domain" description="K Homology" evidence="7">
    <location>
        <begin position="200"/>
        <end position="240"/>
    </location>
</feature>
<dbReference type="SUPFAM" id="SSF54791">
    <property type="entry name" value="Eukaryotic type KH-domain (KH-domain type I)"/>
    <property type="match status" value="1"/>
</dbReference>
<protein>
    <recommendedName>
        <fullName evidence="11">Ribosomal RNA-processing protein 4</fullName>
    </recommendedName>
</protein>
<keyword evidence="3" id="KW-0698">rRNA processing</keyword>
<dbReference type="InterPro" id="IPR012340">
    <property type="entry name" value="NA-bd_OB-fold"/>
</dbReference>
<keyword evidence="5" id="KW-0694">RNA-binding</keyword>
<evidence type="ECO:0000256" key="3">
    <source>
        <dbReference type="ARBA" id="ARBA00022552"/>
    </source>
</evidence>
<comment type="subcellular location">
    <subcellularLocation>
        <location evidence="1">Nucleus</location>
    </subcellularLocation>
</comment>
<dbReference type="InterPro" id="IPR048565">
    <property type="entry name" value="S1_RRP4"/>
</dbReference>
<evidence type="ECO:0000256" key="1">
    <source>
        <dbReference type="ARBA" id="ARBA00004123"/>
    </source>
</evidence>
<comment type="similarity">
    <text evidence="2">Belongs to the RRP4 family.</text>
</comment>
<evidence type="ECO:0000313" key="9">
    <source>
        <dbReference type="EMBL" id="QSL67045.1"/>
    </source>
</evidence>
<dbReference type="GO" id="GO:0000176">
    <property type="term" value="C:nuclear exosome (RNase complex)"/>
    <property type="evidence" value="ECO:0007669"/>
    <property type="project" value="UniProtKB-ARBA"/>
</dbReference>
<dbReference type="PANTHER" id="PTHR21321">
    <property type="entry name" value="PNAS-3 RELATED"/>
    <property type="match status" value="1"/>
</dbReference>
<dbReference type="Gene3D" id="2.40.50.140">
    <property type="entry name" value="Nucleic acid-binding proteins"/>
    <property type="match status" value="1"/>
</dbReference>
<feature type="domain" description="RRP4 S1" evidence="8">
    <location>
        <begin position="106"/>
        <end position="177"/>
    </location>
</feature>
<dbReference type="Gene3D" id="2.40.50.100">
    <property type="match status" value="1"/>
</dbReference>
<evidence type="ECO:0000259" key="7">
    <source>
        <dbReference type="Pfam" id="PF15985"/>
    </source>
</evidence>
<evidence type="ECO:0000259" key="8">
    <source>
        <dbReference type="Pfam" id="PF21266"/>
    </source>
</evidence>
<reference evidence="9" key="1">
    <citation type="submission" date="2020-06" db="EMBL/GenBank/DDBJ databases">
        <title>Genomes of multiple members of Pneumocystis genus reveal paths to human pathogen Pneumocystis jirovecii.</title>
        <authorList>
            <person name="Cisse O.H."/>
            <person name="Ma L."/>
            <person name="Dekker J."/>
            <person name="Khil P."/>
            <person name="Jo J."/>
            <person name="Brenchley J."/>
            <person name="Blair R."/>
            <person name="Pahar B."/>
            <person name="Chabe M."/>
            <person name="Van Rompay K.A."/>
            <person name="Keesler R."/>
            <person name="Sukura A."/>
            <person name="Hirsch V."/>
            <person name="Kutty G."/>
            <person name="Liu Y."/>
            <person name="Peng L."/>
            <person name="Chen J."/>
            <person name="Song J."/>
            <person name="Weissenbacher-Lang C."/>
            <person name="Xu J."/>
            <person name="Upham N.S."/>
            <person name="Stajich J.E."/>
            <person name="Cuomo C.A."/>
            <person name="Cushion M.T."/>
            <person name="Kovacs J.A."/>
        </authorList>
    </citation>
    <scope>NUCLEOTIDE SEQUENCE</scope>
    <source>
        <strain evidence="9">2A</strain>
    </source>
</reference>
<dbReference type="OrthoDB" id="1650at2759"/>
<dbReference type="GO" id="GO:0000467">
    <property type="term" value="P:exonucleolytic trimming to generate mature 3'-end of 5.8S rRNA from tricistronic rRNA transcript (SSU-rRNA, 5.8S rRNA, LSU-rRNA)"/>
    <property type="evidence" value="ECO:0007669"/>
    <property type="project" value="TreeGrafter"/>
</dbReference>
<sequence>MIEFIKGPENLKFAEIDQTNSRENRHFREDSMHSPVIRPFSRSKIVIPGEFITDDPQFMRFLNNWIFDELIDLFPLQRAWDIFYGSVAGTVQRVNKLISVKPLRSRYLPEIGDLVVGKIVKVGHKRWKVDIGSKQDADLMLSSINLPGGILRRKSETDELQMRTFFSEGDLLVAEVQTFYSDGGVSLHTRSLKYGKLRNGLFIQVPCNLIMRSNVHLYNLPNGTDVILGTNGYIWVSKHVEISSGKEGVSITRLEEEASEAIYSNVNDDIEPYILHEIARVCNIIKALVACKVIINEKMILLGYEASIIYEDAAALLSPSVQKRICSEIMSRK</sequence>
<organism evidence="9 10">
    <name type="scientific">Pneumocystis wakefieldiae</name>
    <dbReference type="NCBI Taxonomy" id="38082"/>
    <lineage>
        <taxon>Eukaryota</taxon>
        <taxon>Fungi</taxon>
        <taxon>Dikarya</taxon>
        <taxon>Ascomycota</taxon>
        <taxon>Taphrinomycotina</taxon>
        <taxon>Pneumocystomycetes</taxon>
        <taxon>Pneumocystaceae</taxon>
        <taxon>Pneumocystis</taxon>
    </lineage>
</organism>
<dbReference type="CDD" id="cd05789">
    <property type="entry name" value="S1_Rrp4"/>
    <property type="match status" value="1"/>
</dbReference>
<proteinExistence type="inferred from homology"/>
<dbReference type="Pfam" id="PF15985">
    <property type="entry name" value="KH_6"/>
    <property type="match status" value="1"/>
</dbReference>
<gene>
    <name evidence="9" type="ORF">MERGE_001432</name>
</gene>
<dbReference type="GO" id="GO:0071035">
    <property type="term" value="P:nuclear polyadenylation-dependent rRNA catabolic process"/>
    <property type="evidence" value="ECO:0007669"/>
    <property type="project" value="TreeGrafter"/>
</dbReference>
<dbReference type="GO" id="GO:0003723">
    <property type="term" value="F:RNA binding"/>
    <property type="evidence" value="ECO:0007669"/>
    <property type="project" value="UniProtKB-KW"/>
</dbReference>
<accession>A0A899G322</accession>
<keyword evidence="4" id="KW-0271">Exosome</keyword>
<dbReference type="Proteomes" id="UP000663699">
    <property type="component" value="Chromosome 16"/>
</dbReference>
<keyword evidence="6" id="KW-0539">Nucleus</keyword>
<dbReference type="SUPFAM" id="SSF110324">
    <property type="entry name" value="Ribosomal L27 protein-like"/>
    <property type="match status" value="1"/>
</dbReference>
<evidence type="ECO:0000256" key="4">
    <source>
        <dbReference type="ARBA" id="ARBA00022835"/>
    </source>
</evidence>
<dbReference type="GO" id="GO:0071051">
    <property type="term" value="P:poly(A)-dependent snoRNA 3'-end processing"/>
    <property type="evidence" value="ECO:0007669"/>
    <property type="project" value="TreeGrafter"/>
</dbReference>
<evidence type="ECO:0000256" key="2">
    <source>
        <dbReference type="ARBA" id="ARBA00009155"/>
    </source>
</evidence>
<evidence type="ECO:0008006" key="11">
    <source>
        <dbReference type="Google" id="ProtNLM"/>
    </source>
</evidence>
<name>A0A899G322_9ASCO</name>
<dbReference type="CDD" id="cd22525">
    <property type="entry name" value="KH-I_Rrp4_eukar"/>
    <property type="match status" value="1"/>
</dbReference>
<dbReference type="InterPro" id="IPR004088">
    <property type="entry name" value="KH_dom_type_1"/>
</dbReference>
<dbReference type="EMBL" id="CP054547">
    <property type="protein sequence ID" value="QSL67045.1"/>
    <property type="molecule type" value="Genomic_DNA"/>
</dbReference>
<evidence type="ECO:0000313" key="10">
    <source>
        <dbReference type="Proteomes" id="UP000663699"/>
    </source>
</evidence>
<dbReference type="Pfam" id="PF21266">
    <property type="entry name" value="S1_RRP4"/>
    <property type="match status" value="1"/>
</dbReference>
<dbReference type="GO" id="GO:0071034">
    <property type="term" value="P:CUT catabolic process"/>
    <property type="evidence" value="ECO:0007669"/>
    <property type="project" value="TreeGrafter"/>
</dbReference>
<dbReference type="GO" id="GO:0071038">
    <property type="term" value="P:TRAMP-dependent tRNA surveillance pathway"/>
    <property type="evidence" value="ECO:0007669"/>
    <property type="project" value="TreeGrafter"/>
</dbReference>
<dbReference type="GO" id="GO:0071028">
    <property type="term" value="P:nuclear mRNA surveillance"/>
    <property type="evidence" value="ECO:0007669"/>
    <property type="project" value="UniProtKB-ARBA"/>
</dbReference>
<dbReference type="SUPFAM" id="SSF50249">
    <property type="entry name" value="Nucleic acid-binding proteins"/>
    <property type="match status" value="1"/>
</dbReference>